<comment type="caution">
    <text evidence="2">The sequence shown here is derived from an EMBL/GenBank/DDBJ whole genome shotgun (WGS) entry which is preliminary data.</text>
</comment>
<dbReference type="Pfam" id="PF16511">
    <property type="entry name" value="FERM_f0"/>
    <property type="match status" value="1"/>
</dbReference>
<dbReference type="Proteomes" id="UP001168821">
    <property type="component" value="Unassembled WGS sequence"/>
</dbReference>
<dbReference type="GO" id="GO:0005737">
    <property type="term" value="C:cytoplasm"/>
    <property type="evidence" value="ECO:0007669"/>
    <property type="project" value="TreeGrafter"/>
</dbReference>
<dbReference type="PANTHER" id="PTHR19981">
    <property type="entry name" value="TALIN"/>
    <property type="match status" value="1"/>
</dbReference>
<accession>A0AA38M9R1</accession>
<dbReference type="GO" id="GO:0005178">
    <property type="term" value="F:integrin binding"/>
    <property type="evidence" value="ECO:0007669"/>
    <property type="project" value="TreeGrafter"/>
</dbReference>
<dbReference type="InterPro" id="IPR032425">
    <property type="entry name" value="FERM_f0"/>
</dbReference>
<dbReference type="EMBL" id="JALNTZ010000006">
    <property type="protein sequence ID" value="KAJ3648384.1"/>
    <property type="molecule type" value="Genomic_DNA"/>
</dbReference>
<dbReference type="GO" id="GO:0005886">
    <property type="term" value="C:plasma membrane"/>
    <property type="evidence" value="ECO:0007669"/>
    <property type="project" value="TreeGrafter"/>
</dbReference>
<evidence type="ECO:0000313" key="2">
    <source>
        <dbReference type="EMBL" id="KAJ3648384.1"/>
    </source>
</evidence>
<evidence type="ECO:0000313" key="3">
    <source>
        <dbReference type="Proteomes" id="UP001168821"/>
    </source>
</evidence>
<organism evidence="2 3">
    <name type="scientific">Zophobas morio</name>
    <dbReference type="NCBI Taxonomy" id="2755281"/>
    <lineage>
        <taxon>Eukaryota</taxon>
        <taxon>Metazoa</taxon>
        <taxon>Ecdysozoa</taxon>
        <taxon>Arthropoda</taxon>
        <taxon>Hexapoda</taxon>
        <taxon>Insecta</taxon>
        <taxon>Pterygota</taxon>
        <taxon>Neoptera</taxon>
        <taxon>Endopterygota</taxon>
        <taxon>Coleoptera</taxon>
        <taxon>Polyphaga</taxon>
        <taxon>Cucujiformia</taxon>
        <taxon>Tenebrionidae</taxon>
        <taxon>Zophobas</taxon>
    </lineage>
</organism>
<dbReference type="GO" id="GO:0005925">
    <property type="term" value="C:focal adhesion"/>
    <property type="evidence" value="ECO:0007669"/>
    <property type="project" value="TreeGrafter"/>
</dbReference>
<keyword evidence="3" id="KW-1185">Reference proteome</keyword>
<proteinExistence type="predicted"/>
<protein>
    <recommendedName>
        <fullName evidence="1">Talin N-terminal F0 domain-containing protein</fullName>
    </recommendedName>
</protein>
<sequence>MSLSLKIYIVENSVTKTIVFDPSTTVYDACRIIRDKCTEENLGNPKDYGLFLTDDDSRTGVWLEPARHLEYYILRNGDTVEYRKKLRTLRVKMLDGKSNLPVRIFSPTTEILNSFRCVHHTLFSRRSR</sequence>
<evidence type="ECO:0000259" key="1">
    <source>
        <dbReference type="Pfam" id="PF16511"/>
    </source>
</evidence>
<gene>
    <name evidence="2" type="ORF">Zmor_020192</name>
</gene>
<name>A0AA38M9R1_9CUCU</name>
<dbReference type="GO" id="GO:0030036">
    <property type="term" value="P:actin cytoskeleton organization"/>
    <property type="evidence" value="ECO:0007669"/>
    <property type="project" value="TreeGrafter"/>
</dbReference>
<reference evidence="2" key="1">
    <citation type="journal article" date="2023" name="G3 (Bethesda)">
        <title>Whole genome assemblies of Zophobas morio and Tenebrio molitor.</title>
        <authorList>
            <person name="Kaur S."/>
            <person name="Stinson S.A."/>
            <person name="diCenzo G.C."/>
        </authorList>
    </citation>
    <scope>NUCLEOTIDE SEQUENCE</scope>
    <source>
        <strain evidence="2">QUZm001</strain>
    </source>
</reference>
<dbReference type="PANTHER" id="PTHR19981:SF1">
    <property type="entry name" value="RHEA, ISOFORM B"/>
    <property type="match status" value="1"/>
</dbReference>
<dbReference type="CDD" id="cd17089">
    <property type="entry name" value="FERM_F0_TLN"/>
    <property type="match status" value="1"/>
</dbReference>
<dbReference type="GO" id="GO:0098609">
    <property type="term" value="P:cell-cell adhesion"/>
    <property type="evidence" value="ECO:0007669"/>
    <property type="project" value="TreeGrafter"/>
</dbReference>
<dbReference type="Gene3D" id="3.10.20.90">
    <property type="entry name" value="Phosphatidylinositol 3-kinase Catalytic Subunit, Chain A, domain 1"/>
    <property type="match status" value="1"/>
</dbReference>
<feature type="domain" description="Talin N-terminal F0" evidence="1">
    <location>
        <begin position="3"/>
        <end position="84"/>
    </location>
</feature>
<dbReference type="AlphaFoldDB" id="A0AA38M9R1"/>